<evidence type="ECO:0000313" key="1">
    <source>
        <dbReference type="EMBL" id="AYB30375.1"/>
    </source>
</evidence>
<keyword evidence="2" id="KW-1185">Reference proteome</keyword>
<dbReference type="AlphaFoldDB" id="A0A385SKC0"/>
<evidence type="ECO:0008006" key="3">
    <source>
        <dbReference type="Google" id="ProtNLM"/>
    </source>
</evidence>
<protein>
    <recommendedName>
        <fullName evidence="3">Cytochrome P460 domain-containing protein</fullName>
    </recommendedName>
</protein>
<sequence length="155" mass="17164">MRSNFIILIAMFLAACGQDHKPQLQTRYNSAATPVQTEALQALNGFVINSFVDTKKHTTSTLYGNAVVANYLKDGKDNNYPKGSVVTLLTWQQTSDPRWFGGNIPDSLVSMEVVNYNDSTTYTFYEGKNLTSAVNSNATSALAWIKAQKMMIVPR</sequence>
<reference evidence="2" key="1">
    <citation type="submission" date="2018-09" db="EMBL/GenBank/DDBJ databases">
        <title>Chryseolinea sp. KIS68-18 isolated from soil.</title>
        <authorList>
            <person name="Weon H.-Y."/>
            <person name="Kwon S.-W."/>
            <person name="Lee S.A."/>
        </authorList>
    </citation>
    <scope>NUCLEOTIDE SEQUENCE [LARGE SCALE GENOMIC DNA]</scope>
    <source>
        <strain evidence="2">KIS68-18</strain>
    </source>
</reference>
<dbReference type="OrthoDB" id="674757at2"/>
<dbReference type="RefSeq" id="WP_119753683.1">
    <property type="nucleotide sequence ID" value="NZ_CP032382.1"/>
</dbReference>
<dbReference type="EMBL" id="CP032382">
    <property type="protein sequence ID" value="AYB30375.1"/>
    <property type="molecule type" value="Genomic_DNA"/>
</dbReference>
<organism evidence="1 2">
    <name type="scientific">Chryseolinea soli</name>
    <dbReference type="NCBI Taxonomy" id="2321403"/>
    <lineage>
        <taxon>Bacteria</taxon>
        <taxon>Pseudomonadati</taxon>
        <taxon>Bacteroidota</taxon>
        <taxon>Cytophagia</taxon>
        <taxon>Cytophagales</taxon>
        <taxon>Fulvivirgaceae</taxon>
        <taxon>Chryseolinea</taxon>
    </lineage>
</organism>
<dbReference type="Proteomes" id="UP000266183">
    <property type="component" value="Chromosome"/>
</dbReference>
<evidence type="ECO:0000313" key="2">
    <source>
        <dbReference type="Proteomes" id="UP000266183"/>
    </source>
</evidence>
<accession>A0A385SKC0</accession>
<name>A0A385SKC0_9BACT</name>
<gene>
    <name evidence="1" type="ORF">D4L85_07150</name>
</gene>
<dbReference type="PROSITE" id="PS51257">
    <property type="entry name" value="PROKAR_LIPOPROTEIN"/>
    <property type="match status" value="1"/>
</dbReference>
<dbReference type="KEGG" id="chk:D4L85_07150"/>
<proteinExistence type="predicted"/>